<evidence type="ECO:0008006" key="3">
    <source>
        <dbReference type="Google" id="ProtNLM"/>
    </source>
</evidence>
<dbReference type="Proteomes" id="UP000886998">
    <property type="component" value="Unassembled WGS sequence"/>
</dbReference>
<accession>A0A8X6YQ77</accession>
<name>A0A8X6YQ77_9ARAC</name>
<evidence type="ECO:0000313" key="2">
    <source>
        <dbReference type="Proteomes" id="UP000886998"/>
    </source>
</evidence>
<dbReference type="EMBL" id="BMAV01021703">
    <property type="protein sequence ID" value="GFY76002.1"/>
    <property type="molecule type" value="Genomic_DNA"/>
</dbReference>
<proteinExistence type="predicted"/>
<gene>
    <name evidence="1" type="ORF">TNIN_213391</name>
</gene>
<keyword evidence="2" id="KW-1185">Reference proteome</keyword>
<protein>
    <recommendedName>
        <fullName evidence="3">Reverse transcriptase domain-containing protein</fullName>
    </recommendedName>
</protein>
<reference evidence="1" key="1">
    <citation type="submission" date="2020-08" db="EMBL/GenBank/DDBJ databases">
        <title>Multicomponent nature underlies the extraordinary mechanical properties of spider dragline silk.</title>
        <authorList>
            <person name="Kono N."/>
            <person name="Nakamura H."/>
            <person name="Mori M."/>
            <person name="Yoshida Y."/>
            <person name="Ohtoshi R."/>
            <person name="Malay A.D."/>
            <person name="Moran D.A.P."/>
            <person name="Tomita M."/>
            <person name="Numata K."/>
            <person name="Arakawa K."/>
        </authorList>
    </citation>
    <scope>NUCLEOTIDE SEQUENCE</scope>
</reference>
<evidence type="ECO:0000313" key="1">
    <source>
        <dbReference type="EMBL" id="GFY76002.1"/>
    </source>
</evidence>
<comment type="caution">
    <text evidence="1">The sequence shown here is derived from an EMBL/GenBank/DDBJ whole genome shotgun (WGS) entry which is preliminary data.</text>
</comment>
<organism evidence="1 2">
    <name type="scientific">Trichonephila inaurata madagascariensis</name>
    <dbReference type="NCBI Taxonomy" id="2747483"/>
    <lineage>
        <taxon>Eukaryota</taxon>
        <taxon>Metazoa</taxon>
        <taxon>Ecdysozoa</taxon>
        <taxon>Arthropoda</taxon>
        <taxon>Chelicerata</taxon>
        <taxon>Arachnida</taxon>
        <taxon>Araneae</taxon>
        <taxon>Araneomorphae</taxon>
        <taxon>Entelegynae</taxon>
        <taxon>Araneoidea</taxon>
        <taxon>Nephilidae</taxon>
        <taxon>Trichonephila</taxon>
        <taxon>Trichonephila inaurata</taxon>
    </lineage>
</organism>
<dbReference type="AlphaFoldDB" id="A0A8X6YQ77"/>
<sequence length="97" mass="10547">MQVSKCHLSLETCVKAGAALSCLLFNIMIDDLEAAIFCLLFADDVVLWTTGSNIRPLEDALNSSLLNLATWANTNKMEDSFPTLHSVYQAAPFPPGT</sequence>
<dbReference type="OrthoDB" id="6507858at2759"/>